<name>A0A9W9ZNN2_9CNID</name>
<dbReference type="Proteomes" id="UP001163046">
    <property type="component" value="Unassembled WGS sequence"/>
</dbReference>
<dbReference type="EMBL" id="MU825885">
    <property type="protein sequence ID" value="KAJ7384695.1"/>
    <property type="molecule type" value="Genomic_DNA"/>
</dbReference>
<feature type="signal peptide" evidence="1">
    <location>
        <begin position="1"/>
        <end position="19"/>
    </location>
</feature>
<organism evidence="2 3">
    <name type="scientific">Desmophyllum pertusum</name>
    <dbReference type="NCBI Taxonomy" id="174260"/>
    <lineage>
        <taxon>Eukaryota</taxon>
        <taxon>Metazoa</taxon>
        <taxon>Cnidaria</taxon>
        <taxon>Anthozoa</taxon>
        <taxon>Hexacorallia</taxon>
        <taxon>Scleractinia</taxon>
        <taxon>Caryophylliina</taxon>
        <taxon>Caryophylliidae</taxon>
        <taxon>Desmophyllum</taxon>
    </lineage>
</organism>
<evidence type="ECO:0000313" key="2">
    <source>
        <dbReference type="EMBL" id="KAJ7384695.1"/>
    </source>
</evidence>
<sequence>MKAALVAILLLVAITTICARYADRPDDEFETRVTVIDDKFRPATFMEYLQKLGNARHSGSTINAKKY</sequence>
<keyword evidence="1" id="KW-0732">Signal</keyword>
<reference evidence="2" key="1">
    <citation type="submission" date="2023-01" db="EMBL/GenBank/DDBJ databases">
        <title>Genome assembly of the deep-sea coral Lophelia pertusa.</title>
        <authorList>
            <person name="Herrera S."/>
            <person name="Cordes E."/>
        </authorList>
    </citation>
    <scope>NUCLEOTIDE SEQUENCE</scope>
    <source>
        <strain evidence="2">USNM1676648</strain>
        <tissue evidence="2">Polyp</tissue>
    </source>
</reference>
<accession>A0A9W9ZNN2</accession>
<comment type="caution">
    <text evidence="2">The sequence shown here is derived from an EMBL/GenBank/DDBJ whole genome shotgun (WGS) entry which is preliminary data.</text>
</comment>
<dbReference type="AlphaFoldDB" id="A0A9W9ZNN2"/>
<keyword evidence="3" id="KW-1185">Reference proteome</keyword>
<feature type="chain" id="PRO_5040835619" evidence="1">
    <location>
        <begin position="20"/>
        <end position="67"/>
    </location>
</feature>
<gene>
    <name evidence="2" type="ORF">OS493_020278</name>
</gene>
<protein>
    <submittedName>
        <fullName evidence="2">Uncharacterized protein</fullName>
    </submittedName>
</protein>
<evidence type="ECO:0000256" key="1">
    <source>
        <dbReference type="SAM" id="SignalP"/>
    </source>
</evidence>
<proteinExistence type="predicted"/>
<evidence type="ECO:0000313" key="3">
    <source>
        <dbReference type="Proteomes" id="UP001163046"/>
    </source>
</evidence>